<evidence type="ECO:0000256" key="1">
    <source>
        <dbReference type="SAM" id="MobiDB-lite"/>
    </source>
</evidence>
<sequence length="177" mass="18897">MRPSFGRVSVSVHGRVMRAIAEGPFDADLMAATKRALALAGKRLPADRRFCDLIEVRGSLQMDASALTELAAGLHGFARQGLVALSTVFLVQPGIPGMERLKALMDVWRASRPVRRAHTFEAAWALINADLLAAGLPPQAPAASAQAFRTASHVAPAATAPTPHPTPARRHRRTDGQ</sequence>
<dbReference type="RefSeq" id="WP_394488377.1">
    <property type="nucleotide sequence ID" value="NZ_JBIGIA010000008.1"/>
</dbReference>
<feature type="compositionally biased region" description="Basic residues" evidence="1">
    <location>
        <begin position="167"/>
        <end position="177"/>
    </location>
</feature>
<feature type="compositionally biased region" description="Low complexity" evidence="1">
    <location>
        <begin position="144"/>
        <end position="161"/>
    </location>
</feature>
<dbReference type="EMBL" id="JBIGIA010000008">
    <property type="protein sequence ID" value="MFG6457515.1"/>
    <property type="molecule type" value="Genomic_DNA"/>
</dbReference>
<gene>
    <name evidence="2" type="ORF">ACG00X_11795</name>
</gene>
<comment type="caution">
    <text evidence="2">The sequence shown here is derived from an EMBL/GenBank/DDBJ whole genome shotgun (WGS) entry which is preliminary data.</text>
</comment>
<evidence type="ECO:0008006" key="4">
    <source>
        <dbReference type="Google" id="ProtNLM"/>
    </source>
</evidence>
<reference evidence="2 3" key="1">
    <citation type="submission" date="2024-09" db="EMBL/GenBank/DDBJ databases">
        <title>Novel species of the genus Pelomonas and Roseateles isolated from streams.</title>
        <authorList>
            <person name="Lu H."/>
        </authorList>
    </citation>
    <scope>NUCLEOTIDE SEQUENCE [LARGE SCALE GENOMIC DNA]</scope>
    <source>
        <strain evidence="2 3">BYS96W</strain>
    </source>
</reference>
<evidence type="ECO:0000313" key="2">
    <source>
        <dbReference type="EMBL" id="MFG6457515.1"/>
    </source>
</evidence>
<feature type="region of interest" description="Disordered" evidence="1">
    <location>
        <begin position="144"/>
        <end position="177"/>
    </location>
</feature>
<accession>A0ABW7G6H7</accession>
<protein>
    <recommendedName>
        <fullName evidence="4">STAS domain-containing protein</fullName>
    </recommendedName>
</protein>
<keyword evidence="3" id="KW-1185">Reference proteome</keyword>
<name>A0ABW7G6H7_9BURK</name>
<proteinExistence type="predicted"/>
<evidence type="ECO:0000313" key="3">
    <source>
        <dbReference type="Proteomes" id="UP001606305"/>
    </source>
</evidence>
<organism evidence="2 3">
    <name type="scientific">Pelomonas nitida</name>
    <dbReference type="NCBI Taxonomy" id="3299027"/>
    <lineage>
        <taxon>Bacteria</taxon>
        <taxon>Pseudomonadati</taxon>
        <taxon>Pseudomonadota</taxon>
        <taxon>Betaproteobacteria</taxon>
        <taxon>Burkholderiales</taxon>
        <taxon>Sphaerotilaceae</taxon>
        <taxon>Roseateles</taxon>
    </lineage>
</organism>
<dbReference type="Proteomes" id="UP001606305">
    <property type="component" value="Unassembled WGS sequence"/>
</dbReference>